<keyword evidence="1" id="KW-0560">Oxidoreductase</keyword>
<evidence type="ECO:0000259" key="2">
    <source>
        <dbReference type="Pfam" id="PF01408"/>
    </source>
</evidence>
<reference evidence="3 4" key="1">
    <citation type="submission" date="2024-04" db="EMBL/GenBank/DDBJ databases">
        <title>Phyllosticta paracitricarpa is synonymous to the EU quarantine fungus P. citricarpa based on phylogenomic analyses.</title>
        <authorList>
            <consortium name="Lawrence Berkeley National Laboratory"/>
            <person name="Van ingen-buijs V.A."/>
            <person name="Van westerhoven A.C."/>
            <person name="Haridas S."/>
            <person name="Skiadas P."/>
            <person name="Martin F."/>
            <person name="Groenewald J.Z."/>
            <person name="Crous P.W."/>
            <person name="Seidl M.F."/>
        </authorList>
    </citation>
    <scope>NUCLEOTIDE SEQUENCE [LARGE SCALE GENOMIC DNA]</scope>
    <source>
        <strain evidence="3 4">CBS 141358</strain>
    </source>
</reference>
<dbReference type="EMBL" id="JBBPBF010000023">
    <property type="protein sequence ID" value="KAK7609514.1"/>
    <property type="molecule type" value="Genomic_DNA"/>
</dbReference>
<gene>
    <name evidence="3" type="ORF">JOL62DRAFT_640040</name>
</gene>
<evidence type="ECO:0000313" key="4">
    <source>
        <dbReference type="Proteomes" id="UP001367316"/>
    </source>
</evidence>
<dbReference type="InterPro" id="IPR036291">
    <property type="entry name" value="NAD(P)-bd_dom_sf"/>
</dbReference>
<dbReference type="Gene3D" id="3.40.50.720">
    <property type="entry name" value="NAD(P)-binding Rossmann-like Domain"/>
    <property type="match status" value="1"/>
</dbReference>
<feature type="domain" description="Gfo/Idh/MocA-like oxidoreductase N-terminal" evidence="2">
    <location>
        <begin position="1"/>
        <end position="47"/>
    </location>
</feature>
<name>A0ABR1N2S8_9PEZI</name>
<proteinExistence type="predicted"/>
<comment type="caution">
    <text evidence="3">The sequence shown here is derived from an EMBL/GenBank/DDBJ whole genome shotgun (WGS) entry which is preliminary data.</text>
</comment>
<evidence type="ECO:0000313" key="3">
    <source>
        <dbReference type="EMBL" id="KAK7609514.1"/>
    </source>
</evidence>
<dbReference type="Gene3D" id="3.30.360.10">
    <property type="entry name" value="Dihydrodipicolinate Reductase, domain 2"/>
    <property type="match status" value="1"/>
</dbReference>
<dbReference type="PANTHER" id="PTHR42840:SF3">
    <property type="entry name" value="BINDING ROSSMANN FOLD OXIDOREDUCTASE, PUTATIVE (AFU_ORTHOLOGUE AFUA_2G10240)-RELATED"/>
    <property type="match status" value="1"/>
</dbReference>
<sequence>MLEQPGLQAVWVSTSTDLHAQVTTAAIHKNLDVLCEKPLSYDLEELRSSEPPRLGRFQLTRKIMAGYSRRFDASYRSAKAQIDASTIGRSFIRLHQSVRAGKNGAVFVDRTIHGIDLSHWWYLGERGRGAQARLRRRHHRATTRAWQRPTLNDIDNGIAVVENWDGKMACFYASRTQKHGHDGATEANEFLESVAEDKPVPVGLDLGLKGMEIGWALQKALWEGRAAASPSIARAGGSRRADRPLGV</sequence>
<dbReference type="PANTHER" id="PTHR42840">
    <property type="entry name" value="NAD(P)-BINDING ROSSMANN-FOLD SUPERFAMILY PROTEIN-RELATED"/>
    <property type="match status" value="1"/>
</dbReference>
<organism evidence="3 4">
    <name type="scientific">Phyllosticta paracitricarpa</name>
    <dbReference type="NCBI Taxonomy" id="2016321"/>
    <lineage>
        <taxon>Eukaryota</taxon>
        <taxon>Fungi</taxon>
        <taxon>Dikarya</taxon>
        <taxon>Ascomycota</taxon>
        <taxon>Pezizomycotina</taxon>
        <taxon>Dothideomycetes</taxon>
        <taxon>Dothideomycetes incertae sedis</taxon>
        <taxon>Botryosphaeriales</taxon>
        <taxon>Phyllostictaceae</taxon>
        <taxon>Phyllosticta</taxon>
    </lineage>
</organism>
<dbReference type="InterPro" id="IPR000683">
    <property type="entry name" value="Gfo/Idh/MocA-like_OxRdtase_N"/>
</dbReference>
<evidence type="ECO:0000256" key="1">
    <source>
        <dbReference type="ARBA" id="ARBA00023002"/>
    </source>
</evidence>
<protein>
    <recommendedName>
        <fullName evidence="2">Gfo/Idh/MocA-like oxidoreductase N-terminal domain-containing protein</fullName>
    </recommendedName>
</protein>
<dbReference type="SUPFAM" id="SSF51735">
    <property type="entry name" value="NAD(P)-binding Rossmann-fold domains"/>
    <property type="match status" value="1"/>
</dbReference>
<dbReference type="Pfam" id="PF01408">
    <property type="entry name" value="GFO_IDH_MocA"/>
    <property type="match status" value="1"/>
</dbReference>
<accession>A0ABR1N2S8</accession>
<dbReference type="Proteomes" id="UP001367316">
    <property type="component" value="Unassembled WGS sequence"/>
</dbReference>
<keyword evidence="4" id="KW-1185">Reference proteome</keyword>